<comment type="similarity">
    <text evidence="2">Belongs to the cytochrome c oxidase subunit 6B family.</text>
</comment>
<dbReference type="Pfam" id="PF02297">
    <property type="entry name" value="COX6B"/>
    <property type="match status" value="1"/>
</dbReference>
<evidence type="ECO:0000313" key="7">
    <source>
        <dbReference type="Proteomes" id="UP000837801"/>
    </source>
</evidence>
<reference evidence="6" key="1">
    <citation type="submission" date="2022-03" db="EMBL/GenBank/DDBJ databases">
        <authorList>
            <person name="Legras J.-L."/>
            <person name="Devillers H."/>
            <person name="Grondin C."/>
        </authorList>
    </citation>
    <scope>NUCLEOTIDE SEQUENCE</scope>
    <source>
        <strain evidence="6">CLIB 1423</strain>
    </source>
</reference>
<proteinExistence type="inferred from homology"/>
<comment type="caution">
    <text evidence="6">The sequence shown here is derived from an EMBL/GenBank/DDBJ whole genome shotgun (WGS) entry which is preliminary data.</text>
</comment>
<dbReference type="Gene3D" id="1.10.10.140">
    <property type="entry name" value="Cytochrome c oxidase, subunit VIb"/>
    <property type="match status" value="1"/>
</dbReference>
<dbReference type="PANTHER" id="PTHR47677">
    <property type="entry name" value="CYTOCHROME C OXIDASE ASSEMBLY FACTOR 6"/>
    <property type="match status" value="1"/>
</dbReference>
<dbReference type="OrthoDB" id="5545577at2759"/>
<keyword evidence="3" id="KW-0496">Mitochondrion</keyword>
<evidence type="ECO:0000313" key="6">
    <source>
        <dbReference type="EMBL" id="CAH2352086.1"/>
    </source>
</evidence>
<accession>A0A9P0VY07</accession>
<dbReference type="PROSITE" id="PS51808">
    <property type="entry name" value="CHCH"/>
    <property type="match status" value="1"/>
</dbReference>
<dbReference type="SUPFAM" id="SSF47694">
    <property type="entry name" value="Cytochrome c oxidase subunit h"/>
    <property type="match status" value="1"/>
</dbReference>
<feature type="region of interest" description="Disordered" evidence="5">
    <location>
        <begin position="1"/>
        <end position="20"/>
    </location>
</feature>
<dbReference type="EMBL" id="CAKXYY010000005">
    <property type="protein sequence ID" value="CAH2352086.1"/>
    <property type="molecule type" value="Genomic_DNA"/>
</dbReference>
<dbReference type="GO" id="GO:0033617">
    <property type="term" value="P:mitochondrial respiratory chain complex IV assembly"/>
    <property type="evidence" value="ECO:0007669"/>
    <property type="project" value="TreeGrafter"/>
</dbReference>
<evidence type="ECO:0000256" key="5">
    <source>
        <dbReference type="SAM" id="MobiDB-lite"/>
    </source>
</evidence>
<dbReference type="Proteomes" id="UP000837801">
    <property type="component" value="Unassembled WGS sequence"/>
</dbReference>
<evidence type="ECO:0000256" key="4">
    <source>
        <dbReference type="ARBA" id="ARBA00023157"/>
    </source>
</evidence>
<gene>
    <name evidence="6" type="ORF">CLIB1423_05S05292</name>
</gene>
<evidence type="ECO:0000256" key="1">
    <source>
        <dbReference type="ARBA" id="ARBA00004173"/>
    </source>
</evidence>
<protein>
    <submittedName>
        <fullName evidence="6">Cytochrome c oxidase assembly factor 6</fullName>
    </submittedName>
</protein>
<name>A0A9P0VY07_9ASCO</name>
<dbReference type="AlphaFoldDB" id="A0A9P0VY07"/>
<comment type="subcellular location">
    <subcellularLocation>
        <location evidence="1">Mitochondrion</location>
    </subcellularLocation>
</comment>
<dbReference type="InterPro" id="IPR048281">
    <property type="entry name" value="COA6_fun"/>
</dbReference>
<dbReference type="GO" id="GO:0005758">
    <property type="term" value="C:mitochondrial intermembrane space"/>
    <property type="evidence" value="ECO:0007669"/>
    <property type="project" value="TreeGrafter"/>
</dbReference>
<dbReference type="InterPro" id="IPR036549">
    <property type="entry name" value="CX6/COA6-like_sf"/>
</dbReference>
<keyword evidence="4" id="KW-1015">Disulfide bond</keyword>
<sequence length="106" mass="12490">MGFFSKDESTPSLPPNKTKRKECWDARDKFFECLTSNNIDNSLDPKEMSNVESNCGQFRTDFKNKCVASWFQYFQEKRYNDLTRQRYIAKLEAEGAQPLPFKISKQ</sequence>
<evidence type="ECO:0000256" key="3">
    <source>
        <dbReference type="ARBA" id="ARBA00023128"/>
    </source>
</evidence>
<organism evidence="6 7">
    <name type="scientific">[Candida] railenensis</name>
    <dbReference type="NCBI Taxonomy" id="45579"/>
    <lineage>
        <taxon>Eukaryota</taxon>
        <taxon>Fungi</taxon>
        <taxon>Dikarya</taxon>
        <taxon>Ascomycota</taxon>
        <taxon>Saccharomycotina</taxon>
        <taxon>Pichiomycetes</taxon>
        <taxon>Debaryomycetaceae</taxon>
        <taxon>Kurtzmaniella</taxon>
    </lineage>
</organism>
<dbReference type="InterPro" id="IPR048280">
    <property type="entry name" value="COX6B-like"/>
</dbReference>
<dbReference type="PANTHER" id="PTHR47677:SF1">
    <property type="entry name" value="CYTOCHROME C OXIDASE ASSEMBLY FACTOR 6"/>
    <property type="match status" value="1"/>
</dbReference>
<keyword evidence="7" id="KW-1185">Reference proteome</keyword>
<evidence type="ECO:0000256" key="2">
    <source>
        <dbReference type="ARBA" id="ARBA00006425"/>
    </source>
</evidence>